<evidence type="ECO:0008006" key="4">
    <source>
        <dbReference type="Google" id="ProtNLM"/>
    </source>
</evidence>
<evidence type="ECO:0000313" key="3">
    <source>
        <dbReference type="Proteomes" id="UP000176581"/>
    </source>
</evidence>
<gene>
    <name evidence="2" type="ORF">A3J47_03040</name>
</gene>
<feature type="transmembrane region" description="Helical" evidence="1">
    <location>
        <begin position="46"/>
        <end position="66"/>
    </location>
</feature>
<sequence length="67" mass="7406">MGWVGSAFIILGIWFVGDKSLWGFVFGALGNGLWVYVGLKRGKQYDLAVVALLATVLNIIGLYKWWG</sequence>
<reference evidence="2 3" key="1">
    <citation type="journal article" date="2016" name="Nat. Commun.">
        <title>Thousands of microbial genomes shed light on interconnected biogeochemical processes in an aquifer system.</title>
        <authorList>
            <person name="Anantharaman K."/>
            <person name="Brown C.T."/>
            <person name="Hug L.A."/>
            <person name="Sharon I."/>
            <person name="Castelle C.J."/>
            <person name="Probst A.J."/>
            <person name="Thomas B.C."/>
            <person name="Singh A."/>
            <person name="Wilkins M.J."/>
            <person name="Karaoz U."/>
            <person name="Brodie E.L."/>
            <person name="Williams K.H."/>
            <person name="Hubbard S.S."/>
            <person name="Banfield J.F."/>
        </authorList>
    </citation>
    <scope>NUCLEOTIDE SEQUENCE [LARGE SCALE GENOMIC DNA]</scope>
</reference>
<keyword evidence="1" id="KW-0812">Transmembrane</keyword>
<dbReference type="AlphaFoldDB" id="A0A1F8FKP5"/>
<comment type="caution">
    <text evidence="2">The sequence shown here is derived from an EMBL/GenBank/DDBJ whole genome shotgun (WGS) entry which is preliminary data.</text>
</comment>
<dbReference type="EMBL" id="MGJV01000038">
    <property type="protein sequence ID" value="OGN13643.1"/>
    <property type="molecule type" value="Genomic_DNA"/>
</dbReference>
<proteinExistence type="predicted"/>
<protein>
    <recommendedName>
        <fullName evidence="4">PnuC protein</fullName>
    </recommendedName>
</protein>
<evidence type="ECO:0000256" key="1">
    <source>
        <dbReference type="SAM" id="Phobius"/>
    </source>
</evidence>
<dbReference type="Proteomes" id="UP000176581">
    <property type="component" value="Unassembled WGS sequence"/>
</dbReference>
<keyword evidence="1" id="KW-1133">Transmembrane helix</keyword>
<name>A0A1F8FKP5_9BACT</name>
<accession>A0A1F8FKP5</accession>
<organism evidence="2 3">
    <name type="scientific">Candidatus Yanofskybacteria bacterium RIFCSPHIGHO2_02_FULL_43_22</name>
    <dbReference type="NCBI Taxonomy" id="1802681"/>
    <lineage>
        <taxon>Bacteria</taxon>
        <taxon>Candidatus Yanofskyibacteriota</taxon>
    </lineage>
</organism>
<keyword evidence="1" id="KW-0472">Membrane</keyword>
<evidence type="ECO:0000313" key="2">
    <source>
        <dbReference type="EMBL" id="OGN13643.1"/>
    </source>
</evidence>